<evidence type="ECO:0000259" key="1">
    <source>
        <dbReference type="Pfam" id="PF13577"/>
    </source>
</evidence>
<dbReference type="RefSeq" id="WP_378279677.1">
    <property type="nucleotide sequence ID" value="NZ_JBHSON010000003.1"/>
</dbReference>
<sequence>MDDLEAIKQLKARYFRTMDTKDWAGMRQVFTDDVTIDTTDSGGGVITGADAFIAFLQEVLGDRPTVHAGHMPEIELTSPTTATGIWAMKDMLRWPDGSEMHGYGHYHETYVKAGGVWRISSSKVTRLRVDDVPAPASR</sequence>
<dbReference type="SUPFAM" id="SSF54427">
    <property type="entry name" value="NTF2-like"/>
    <property type="match status" value="1"/>
</dbReference>
<dbReference type="EMBL" id="JBHSON010000003">
    <property type="protein sequence ID" value="MFC5744476.1"/>
    <property type="molecule type" value="Genomic_DNA"/>
</dbReference>
<dbReference type="InterPro" id="IPR037401">
    <property type="entry name" value="SnoaL-like"/>
</dbReference>
<evidence type="ECO:0000313" key="3">
    <source>
        <dbReference type="Proteomes" id="UP001596074"/>
    </source>
</evidence>
<dbReference type="Proteomes" id="UP001596074">
    <property type="component" value="Unassembled WGS sequence"/>
</dbReference>
<protein>
    <submittedName>
        <fullName evidence="2">Nuclear transport factor 2 family protein</fullName>
    </submittedName>
</protein>
<reference evidence="3" key="1">
    <citation type="journal article" date="2019" name="Int. J. Syst. Evol. Microbiol.">
        <title>The Global Catalogue of Microorganisms (GCM) 10K type strain sequencing project: providing services to taxonomists for standard genome sequencing and annotation.</title>
        <authorList>
            <consortium name="The Broad Institute Genomics Platform"/>
            <consortium name="The Broad Institute Genome Sequencing Center for Infectious Disease"/>
            <person name="Wu L."/>
            <person name="Ma J."/>
        </authorList>
    </citation>
    <scope>NUCLEOTIDE SEQUENCE [LARGE SCALE GENOMIC DNA]</scope>
    <source>
        <strain evidence="3">KCTC 42087</strain>
    </source>
</reference>
<name>A0ABW0ZMH9_9ACTN</name>
<accession>A0ABW0ZMH9</accession>
<feature type="domain" description="SnoaL-like" evidence="1">
    <location>
        <begin position="2"/>
        <end position="121"/>
    </location>
</feature>
<dbReference type="NCBIfam" id="TIGR02246">
    <property type="entry name" value="SgcJ/EcaC family oxidoreductase"/>
    <property type="match status" value="1"/>
</dbReference>
<dbReference type="Pfam" id="PF13577">
    <property type="entry name" value="SnoaL_4"/>
    <property type="match status" value="1"/>
</dbReference>
<proteinExistence type="predicted"/>
<evidence type="ECO:0000313" key="2">
    <source>
        <dbReference type="EMBL" id="MFC5744476.1"/>
    </source>
</evidence>
<comment type="caution">
    <text evidence="2">The sequence shown here is derived from an EMBL/GenBank/DDBJ whole genome shotgun (WGS) entry which is preliminary data.</text>
</comment>
<dbReference type="InterPro" id="IPR011944">
    <property type="entry name" value="Steroid_delta5-4_isomerase"/>
</dbReference>
<gene>
    <name evidence="2" type="ORF">ACFPZN_02490</name>
</gene>
<dbReference type="InterPro" id="IPR032710">
    <property type="entry name" value="NTF2-like_dom_sf"/>
</dbReference>
<keyword evidence="3" id="KW-1185">Reference proteome</keyword>
<dbReference type="Gene3D" id="3.10.450.50">
    <property type="match status" value="1"/>
</dbReference>
<organism evidence="2 3">
    <name type="scientific">Actinomadura rugatobispora</name>
    <dbReference type="NCBI Taxonomy" id="1994"/>
    <lineage>
        <taxon>Bacteria</taxon>
        <taxon>Bacillati</taxon>
        <taxon>Actinomycetota</taxon>
        <taxon>Actinomycetes</taxon>
        <taxon>Streptosporangiales</taxon>
        <taxon>Thermomonosporaceae</taxon>
        <taxon>Actinomadura</taxon>
    </lineage>
</organism>